<dbReference type="SUPFAM" id="SSF63380">
    <property type="entry name" value="Riboflavin synthase domain-like"/>
    <property type="match status" value="1"/>
</dbReference>
<dbReference type="PROSITE" id="PS00197">
    <property type="entry name" value="2FE2S_FER_1"/>
    <property type="match status" value="1"/>
</dbReference>
<evidence type="ECO:0008006" key="13">
    <source>
        <dbReference type="Google" id="ProtNLM"/>
    </source>
</evidence>
<dbReference type="InterPro" id="IPR006058">
    <property type="entry name" value="2Fe2S_fd_BS"/>
</dbReference>
<dbReference type="Proteomes" id="UP000036700">
    <property type="component" value="Chromosome"/>
</dbReference>
<evidence type="ECO:0000259" key="10">
    <source>
        <dbReference type="PROSITE" id="PS51384"/>
    </source>
</evidence>
<keyword evidence="5" id="KW-0479">Metal-binding</keyword>
<sequence length="314" mass="34023">MLRAVAYLAEDICSFEFVCPQGRPLPAFSAGAHIDVHLPGGIIRQYSLCNDPAERHRYVVAVLRDPRGRGGSLAMHEQLHPGAMVTISVPRNHFPLAANALSYVFLAGGIGITPIMSMVAQARAAGKPFHLYYCTRTPQRTAFLRKLRPLIEAGVALVHHDYGDVANSLDLRHVLRDYPAGAHLYYCGPVGFLDAVEHAASGWPAQAVHCERFSAPASSGASDDPEADAPFEIELAKSGKRLTVAAGQTIVDALVANGVEVDVSCRQGYCGTCMTRYLAGQPLHRDSVLDDEDREDFVMICCSRARGRSLVLDL</sequence>
<dbReference type="AlphaFoldDB" id="A0A0G3ETN6"/>
<dbReference type="GO" id="GO:0046872">
    <property type="term" value="F:metal ion binding"/>
    <property type="evidence" value="ECO:0007669"/>
    <property type="project" value="UniProtKB-KW"/>
</dbReference>
<dbReference type="PANTHER" id="PTHR47354">
    <property type="entry name" value="NADH OXIDOREDUCTASE HCR"/>
    <property type="match status" value="1"/>
</dbReference>
<dbReference type="InterPro" id="IPR017938">
    <property type="entry name" value="Riboflavin_synthase-like_b-brl"/>
</dbReference>
<dbReference type="OrthoDB" id="544091at2"/>
<dbReference type="Gene3D" id="2.40.30.10">
    <property type="entry name" value="Translation factors"/>
    <property type="match status" value="1"/>
</dbReference>
<comment type="cofactor">
    <cofactor evidence="1">
        <name>FMN</name>
        <dbReference type="ChEBI" id="CHEBI:58210"/>
    </cofactor>
</comment>
<dbReference type="Pfam" id="PF22290">
    <property type="entry name" value="DmmA-like_N"/>
    <property type="match status" value="1"/>
</dbReference>
<evidence type="ECO:0000259" key="9">
    <source>
        <dbReference type="PROSITE" id="PS51085"/>
    </source>
</evidence>
<organism evidence="11 12">
    <name type="scientific">Pandoraea thiooxydans</name>
    <dbReference type="NCBI Taxonomy" id="445709"/>
    <lineage>
        <taxon>Bacteria</taxon>
        <taxon>Pseudomonadati</taxon>
        <taxon>Pseudomonadota</taxon>
        <taxon>Betaproteobacteria</taxon>
        <taxon>Burkholderiales</taxon>
        <taxon>Burkholderiaceae</taxon>
        <taxon>Pandoraea</taxon>
    </lineage>
</organism>
<evidence type="ECO:0000256" key="8">
    <source>
        <dbReference type="ARBA" id="ARBA00023014"/>
    </source>
</evidence>
<dbReference type="Pfam" id="PF00111">
    <property type="entry name" value="Fer2"/>
    <property type="match status" value="1"/>
</dbReference>
<keyword evidence="6" id="KW-0560">Oxidoreductase</keyword>
<evidence type="ECO:0000256" key="4">
    <source>
        <dbReference type="ARBA" id="ARBA00022714"/>
    </source>
</evidence>
<evidence type="ECO:0000256" key="2">
    <source>
        <dbReference type="ARBA" id="ARBA00022630"/>
    </source>
</evidence>
<evidence type="ECO:0000256" key="6">
    <source>
        <dbReference type="ARBA" id="ARBA00023002"/>
    </source>
</evidence>
<dbReference type="KEGG" id="ptx:ABW99_05330"/>
<protein>
    <recommendedName>
        <fullName evidence="13">Vanillate O-demethylase oxidoreductase</fullName>
    </recommendedName>
</protein>
<accession>A0A0G3ETN6</accession>
<evidence type="ECO:0000313" key="12">
    <source>
        <dbReference type="Proteomes" id="UP000036700"/>
    </source>
</evidence>
<dbReference type="InterPro" id="IPR017927">
    <property type="entry name" value="FAD-bd_FR_type"/>
</dbReference>
<dbReference type="InterPro" id="IPR001041">
    <property type="entry name" value="2Fe-2S_ferredoxin-type"/>
</dbReference>
<dbReference type="InterPro" id="IPR036010">
    <property type="entry name" value="2Fe-2S_ferredoxin-like_sf"/>
</dbReference>
<dbReference type="Gene3D" id="3.10.20.30">
    <property type="match status" value="1"/>
</dbReference>
<keyword evidence="2" id="KW-0285">Flavoprotein</keyword>
<dbReference type="InterPro" id="IPR054582">
    <property type="entry name" value="DmmA-like_N"/>
</dbReference>
<dbReference type="EMBL" id="CP011568">
    <property type="protein sequence ID" value="AKJ70383.1"/>
    <property type="molecule type" value="Genomic_DNA"/>
</dbReference>
<feature type="domain" description="2Fe-2S ferredoxin-type" evidence="9">
    <location>
        <begin position="231"/>
        <end position="314"/>
    </location>
</feature>
<evidence type="ECO:0000256" key="3">
    <source>
        <dbReference type="ARBA" id="ARBA00022643"/>
    </source>
</evidence>
<evidence type="ECO:0000313" key="11">
    <source>
        <dbReference type="EMBL" id="AKJ70383.1"/>
    </source>
</evidence>
<keyword evidence="7" id="KW-0408">Iron</keyword>
<dbReference type="Gene3D" id="3.40.50.80">
    <property type="entry name" value="Nucleotide-binding domain of ferredoxin-NADP reductase (FNR) module"/>
    <property type="match status" value="1"/>
</dbReference>
<dbReference type="InterPro" id="IPR012675">
    <property type="entry name" value="Beta-grasp_dom_sf"/>
</dbReference>
<proteinExistence type="predicted"/>
<dbReference type="SUPFAM" id="SSF52343">
    <property type="entry name" value="Ferredoxin reductase-like, C-terminal NADP-linked domain"/>
    <property type="match status" value="1"/>
</dbReference>
<keyword evidence="8" id="KW-0411">Iron-sulfur</keyword>
<dbReference type="PANTHER" id="PTHR47354:SF1">
    <property type="entry name" value="CARNITINE MONOOXYGENASE REDUCTASE SUBUNIT"/>
    <property type="match status" value="1"/>
</dbReference>
<keyword evidence="12" id="KW-1185">Reference proteome</keyword>
<evidence type="ECO:0000256" key="1">
    <source>
        <dbReference type="ARBA" id="ARBA00001917"/>
    </source>
</evidence>
<dbReference type="InterPro" id="IPR050415">
    <property type="entry name" value="MRET"/>
</dbReference>
<dbReference type="PROSITE" id="PS51384">
    <property type="entry name" value="FAD_FR"/>
    <property type="match status" value="1"/>
</dbReference>
<dbReference type="InterPro" id="IPR039261">
    <property type="entry name" value="FNR_nucleotide-bd"/>
</dbReference>
<dbReference type="STRING" id="445709.ABW99_05330"/>
<feature type="domain" description="FAD-binding FR-type" evidence="10">
    <location>
        <begin position="1"/>
        <end position="97"/>
    </location>
</feature>
<keyword evidence="3" id="KW-0288">FMN</keyword>
<dbReference type="GO" id="GO:0016491">
    <property type="term" value="F:oxidoreductase activity"/>
    <property type="evidence" value="ECO:0007669"/>
    <property type="project" value="UniProtKB-KW"/>
</dbReference>
<dbReference type="PATRIC" id="fig|445709.3.peg.1148"/>
<dbReference type="PRINTS" id="PR00409">
    <property type="entry name" value="PHDIOXRDTASE"/>
</dbReference>
<name>A0A0G3ETN6_9BURK</name>
<evidence type="ECO:0000256" key="7">
    <source>
        <dbReference type="ARBA" id="ARBA00023004"/>
    </source>
</evidence>
<dbReference type="CDD" id="cd00207">
    <property type="entry name" value="fer2"/>
    <property type="match status" value="1"/>
</dbReference>
<gene>
    <name evidence="11" type="ORF">ABW99_05330</name>
</gene>
<dbReference type="CDD" id="cd06185">
    <property type="entry name" value="PDR_like"/>
    <property type="match status" value="1"/>
</dbReference>
<keyword evidence="4" id="KW-0001">2Fe-2S</keyword>
<dbReference type="SUPFAM" id="SSF54292">
    <property type="entry name" value="2Fe-2S ferredoxin-like"/>
    <property type="match status" value="1"/>
</dbReference>
<evidence type="ECO:0000256" key="5">
    <source>
        <dbReference type="ARBA" id="ARBA00022723"/>
    </source>
</evidence>
<dbReference type="PROSITE" id="PS51085">
    <property type="entry name" value="2FE2S_FER_2"/>
    <property type="match status" value="1"/>
</dbReference>
<reference evidence="12" key="1">
    <citation type="submission" date="2015-06" db="EMBL/GenBank/DDBJ databases">
        <authorList>
            <person name="Lim Y.L."/>
            <person name="Ee R."/>
            <person name="Yong D."/>
            <person name="How K.Y."/>
            <person name="Yin W.F."/>
            <person name="Chan K.G."/>
        </authorList>
    </citation>
    <scope>NUCLEOTIDE SEQUENCE [LARGE SCALE GENOMIC DNA]</scope>
    <source>
        <strain evidence="12">DSM 25325</strain>
    </source>
</reference>
<dbReference type="GO" id="GO:0051537">
    <property type="term" value="F:2 iron, 2 sulfur cluster binding"/>
    <property type="evidence" value="ECO:0007669"/>
    <property type="project" value="UniProtKB-KW"/>
</dbReference>